<dbReference type="Pfam" id="PF07729">
    <property type="entry name" value="FCD"/>
    <property type="match status" value="1"/>
</dbReference>
<feature type="domain" description="HTH gntR-type" evidence="4">
    <location>
        <begin position="15"/>
        <end position="82"/>
    </location>
</feature>
<dbReference type="AlphaFoldDB" id="A0A975Q1J3"/>
<dbReference type="Gene3D" id="1.10.10.10">
    <property type="entry name" value="Winged helix-like DNA-binding domain superfamily/Winged helix DNA-binding domain"/>
    <property type="match status" value="1"/>
</dbReference>
<dbReference type="PANTHER" id="PTHR43537">
    <property type="entry name" value="TRANSCRIPTIONAL REGULATOR, GNTR FAMILY"/>
    <property type="match status" value="1"/>
</dbReference>
<sequence>MDNLDKREGASLVSQTVRGTVESRVRLAIVENHFAPGTHLSDRLLGEEFGASRNVVREVVRVLESEGLVTVIPNRGPFVSIVTAAEAVQIYELRGALEALAGEGFATRASEDERAALEAVFEELCAFKSKDQRALSAIKERFYSILLTGCRNRFVEETLRQFLNRIAQLRMTTMASPGRLPNTIREMGRIMTAIRNRDGDGAAQACRDHVRAASIVASGILREREAAALEDDQSPSRRSQQG</sequence>
<name>A0A975Q1J3_9SPHN</name>
<keyword evidence="6" id="KW-1185">Reference proteome</keyword>
<dbReference type="InterPro" id="IPR008920">
    <property type="entry name" value="TF_FadR/GntR_C"/>
</dbReference>
<dbReference type="SUPFAM" id="SSF48008">
    <property type="entry name" value="GntR ligand-binding domain-like"/>
    <property type="match status" value="1"/>
</dbReference>
<keyword evidence="1" id="KW-0805">Transcription regulation</keyword>
<protein>
    <submittedName>
        <fullName evidence="5">GntR family transcriptional regulator</fullName>
    </submittedName>
</protein>
<keyword evidence="3" id="KW-0804">Transcription</keyword>
<dbReference type="Proteomes" id="UP000681425">
    <property type="component" value="Chromosome"/>
</dbReference>
<dbReference type="InterPro" id="IPR011711">
    <property type="entry name" value="GntR_C"/>
</dbReference>
<reference evidence="5" key="1">
    <citation type="submission" date="2021-04" db="EMBL/GenBank/DDBJ databases">
        <title>Isolation of p-tert-butylphenol degrading bacteria Sphingobium phenoxybenzoativorans Tas13 from active sludge.</title>
        <authorList>
            <person name="Li Y."/>
        </authorList>
    </citation>
    <scope>NUCLEOTIDE SEQUENCE</scope>
    <source>
        <strain evidence="5">Tas13</strain>
    </source>
</reference>
<dbReference type="PANTHER" id="PTHR43537:SF24">
    <property type="entry name" value="GLUCONATE OPERON TRANSCRIPTIONAL REPRESSOR"/>
    <property type="match status" value="1"/>
</dbReference>
<dbReference type="SMART" id="SM00345">
    <property type="entry name" value="HTH_GNTR"/>
    <property type="match status" value="1"/>
</dbReference>
<evidence type="ECO:0000259" key="4">
    <source>
        <dbReference type="PROSITE" id="PS50949"/>
    </source>
</evidence>
<dbReference type="Pfam" id="PF00392">
    <property type="entry name" value="GntR"/>
    <property type="match status" value="1"/>
</dbReference>
<dbReference type="SMART" id="SM00895">
    <property type="entry name" value="FCD"/>
    <property type="match status" value="1"/>
</dbReference>
<dbReference type="KEGG" id="spph:KFK14_22735"/>
<dbReference type="Gene3D" id="1.20.120.530">
    <property type="entry name" value="GntR ligand-binding domain-like"/>
    <property type="match status" value="1"/>
</dbReference>
<evidence type="ECO:0000256" key="3">
    <source>
        <dbReference type="ARBA" id="ARBA00023163"/>
    </source>
</evidence>
<gene>
    <name evidence="5" type="ORF">KFK14_22735</name>
</gene>
<proteinExistence type="predicted"/>
<dbReference type="GO" id="GO:0003700">
    <property type="term" value="F:DNA-binding transcription factor activity"/>
    <property type="evidence" value="ECO:0007669"/>
    <property type="project" value="InterPro"/>
</dbReference>
<dbReference type="SUPFAM" id="SSF46785">
    <property type="entry name" value="Winged helix' DNA-binding domain"/>
    <property type="match status" value="1"/>
</dbReference>
<evidence type="ECO:0000313" key="5">
    <source>
        <dbReference type="EMBL" id="QUT05726.1"/>
    </source>
</evidence>
<dbReference type="EMBL" id="CP073910">
    <property type="protein sequence ID" value="QUT05726.1"/>
    <property type="molecule type" value="Genomic_DNA"/>
</dbReference>
<dbReference type="GO" id="GO:0003677">
    <property type="term" value="F:DNA binding"/>
    <property type="evidence" value="ECO:0007669"/>
    <property type="project" value="UniProtKB-KW"/>
</dbReference>
<dbReference type="InterPro" id="IPR036388">
    <property type="entry name" value="WH-like_DNA-bd_sf"/>
</dbReference>
<dbReference type="InterPro" id="IPR000524">
    <property type="entry name" value="Tscrpt_reg_HTH_GntR"/>
</dbReference>
<organism evidence="5 6">
    <name type="scientific">Sphingobium phenoxybenzoativorans</name>
    <dbReference type="NCBI Taxonomy" id="1592790"/>
    <lineage>
        <taxon>Bacteria</taxon>
        <taxon>Pseudomonadati</taxon>
        <taxon>Pseudomonadota</taxon>
        <taxon>Alphaproteobacteria</taxon>
        <taxon>Sphingomonadales</taxon>
        <taxon>Sphingomonadaceae</taxon>
        <taxon>Sphingobium</taxon>
    </lineage>
</organism>
<dbReference type="RefSeq" id="WP_212609246.1">
    <property type="nucleotide sequence ID" value="NZ_CP073910.1"/>
</dbReference>
<evidence type="ECO:0000256" key="1">
    <source>
        <dbReference type="ARBA" id="ARBA00023015"/>
    </source>
</evidence>
<keyword evidence="2" id="KW-0238">DNA-binding</keyword>
<evidence type="ECO:0000313" key="6">
    <source>
        <dbReference type="Proteomes" id="UP000681425"/>
    </source>
</evidence>
<dbReference type="InterPro" id="IPR036390">
    <property type="entry name" value="WH_DNA-bd_sf"/>
</dbReference>
<dbReference type="PROSITE" id="PS50949">
    <property type="entry name" value="HTH_GNTR"/>
    <property type="match status" value="1"/>
</dbReference>
<accession>A0A975Q1J3</accession>
<evidence type="ECO:0000256" key="2">
    <source>
        <dbReference type="ARBA" id="ARBA00023125"/>
    </source>
</evidence>